<dbReference type="Proteomes" id="UP000593562">
    <property type="component" value="Unassembled WGS sequence"/>
</dbReference>
<dbReference type="Pfam" id="PF03110">
    <property type="entry name" value="SBP"/>
    <property type="match status" value="1"/>
</dbReference>
<keyword evidence="5" id="KW-0805">Transcription regulation</keyword>
<evidence type="ECO:0000256" key="3">
    <source>
        <dbReference type="ARBA" id="ARBA00022771"/>
    </source>
</evidence>
<keyword evidence="6" id="KW-0238">DNA-binding</keyword>
<organism evidence="12 13">
    <name type="scientific">Tripterygium wilfordii</name>
    <name type="common">Thunder God vine</name>
    <dbReference type="NCBI Taxonomy" id="458696"/>
    <lineage>
        <taxon>Eukaryota</taxon>
        <taxon>Viridiplantae</taxon>
        <taxon>Streptophyta</taxon>
        <taxon>Embryophyta</taxon>
        <taxon>Tracheophyta</taxon>
        <taxon>Spermatophyta</taxon>
        <taxon>Magnoliopsida</taxon>
        <taxon>eudicotyledons</taxon>
        <taxon>Gunneridae</taxon>
        <taxon>Pentapetalae</taxon>
        <taxon>rosids</taxon>
        <taxon>fabids</taxon>
        <taxon>Celastrales</taxon>
        <taxon>Celastraceae</taxon>
        <taxon>Tripterygium</taxon>
    </lineage>
</organism>
<evidence type="ECO:0000313" key="12">
    <source>
        <dbReference type="EMBL" id="KAF5726642.1"/>
    </source>
</evidence>
<dbReference type="EMBL" id="JAAARO010000022">
    <property type="protein sequence ID" value="KAF5726642.1"/>
    <property type="molecule type" value="Genomic_DNA"/>
</dbReference>
<dbReference type="InterPro" id="IPR004333">
    <property type="entry name" value="SBP_dom"/>
</dbReference>
<name>A0A7J7BXP1_TRIWF</name>
<evidence type="ECO:0000256" key="5">
    <source>
        <dbReference type="ARBA" id="ARBA00023015"/>
    </source>
</evidence>
<evidence type="ECO:0000259" key="11">
    <source>
        <dbReference type="PROSITE" id="PS51141"/>
    </source>
</evidence>
<evidence type="ECO:0000256" key="7">
    <source>
        <dbReference type="ARBA" id="ARBA00023163"/>
    </source>
</evidence>
<keyword evidence="4" id="KW-0862">Zinc</keyword>
<dbReference type="InterPro" id="IPR036893">
    <property type="entry name" value="SBP_sf"/>
</dbReference>
<reference evidence="12 13" key="1">
    <citation type="journal article" date="2020" name="Nat. Commun.">
        <title>Genome of Tripterygium wilfordii and identification of cytochrome P450 involved in triptolide biosynthesis.</title>
        <authorList>
            <person name="Tu L."/>
            <person name="Su P."/>
            <person name="Zhang Z."/>
            <person name="Gao L."/>
            <person name="Wang J."/>
            <person name="Hu T."/>
            <person name="Zhou J."/>
            <person name="Zhang Y."/>
            <person name="Zhao Y."/>
            <person name="Liu Y."/>
            <person name="Song Y."/>
            <person name="Tong Y."/>
            <person name="Lu Y."/>
            <person name="Yang J."/>
            <person name="Xu C."/>
            <person name="Jia M."/>
            <person name="Peters R.J."/>
            <person name="Huang L."/>
            <person name="Gao W."/>
        </authorList>
    </citation>
    <scope>NUCLEOTIDE SEQUENCE [LARGE SCALE GENOMIC DNA]</scope>
    <source>
        <strain evidence="13">cv. XIE 37</strain>
        <tissue evidence="12">Leaf</tissue>
    </source>
</reference>
<evidence type="ECO:0000256" key="4">
    <source>
        <dbReference type="ARBA" id="ARBA00022833"/>
    </source>
</evidence>
<accession>A0A7J7BXP1</accession>
<dbReference type="FunFam" id="4.10.1100.10:FF:000001">
    <property type="entry name" value="Squamosa promoter-binding-like protein 14"/>
    <property type="match status" value="1"/>
</dbReference>
<dbReference type="InParanoid" id="A0A7J7BXP1"/>
<evidence type="ECO:0000256" key="6">
    <source>
        <dbReference type="ARBA" id="ARBA00023125"/>
    </source>
</evidence>
<keyword evidence="7" id="KW-0804">Transcription</keyword>
<dbReference type="AlphaFoldDB" id="A0A7J7BXP1"/>
<dbReference type="PANTHER" id="PTHR31251:SF207">
    <property type="entry name" value="SQUAMOSA PROMOTER-BINDING-LIKE PROTEIN 13A-RELATED"/>
    <property type="match status" value="1"/>
</dbReference>
<keyword evidence="13" id="KW-1185">Reference proteome</keyword>
<comment type="subcellular location">
    <subcellularLocation>
        <location evidence="1">Nucleus</location>
    </subcellularLocation>
</comment>
<evidence type="ECO:0000256" key="1">
    <source>
        <dbReference type="ARBA" id="ARBA00004123"/>
    </source>
</evidence>
<evidence type="ECO:0000256" key="9">
    <source>
        <dbReference type="PROSITE-ProRule" id="PRU00470"/>
    </source>
</evidence>
<feature type="domain" description="SBP-type" evidence="11">
    <location>
        <begin position="22"/>
        <end position="99"/>
    </location>
</feature>
<dbReference type="InterPro" id="IPR044817">
    <property type="entry name" value="SBP-like"/>
</dbReference>
<dbReference type="GO" id="GO:0008270">
    <property type="term" value="F:zinc ion binding"/>
    <property type="evidence" value="ECO:0007669"/>
    <property type="project" value="UniProtKB-KW"/>
</dbReference>
<dbReference type="Gene3D" id="4.10.1100.10">
    <property type="entry name" value="Transcription factor, SBP-box domain"/>
    <property type="match status" value="1"/>
</dbReference>
<proteinExistence type="predicted"/>
<protein>
    <recommendedName>
        <fullName evidence="11">SBP-type domain-containing protein</fullName>
    </recommendedName>
</protein>
<evidence type="ECO:0000256" key="8">
    <source>
        <dbReference type="ARBA" id="ARBA00023242"/>
    </source>
</evidence>
<sequence length="310" mass="33696">MESSSSSGSLKRARAPNNTTQVSSCLVDGCTSDLSKCRDYHRRHKVCEAHSKTPTVTIKGQERRFCQQCSRFHSLGEFDEGKRSCRKRLDGHNRRRRKPQPDSLSISSGRLFTNHQGTRYLHFGTAQFLSTSPVSSAWSGSVKTENDALVYSNHFPGSFSKSYRVGKQFPFLEGNSSTLPSNSPIHSHFDANSTLGNSGSTQKMFSGGLNRVIDAGRALSLLSSPPPSTDTPDIGLSHLVQPALDTRTQSSLIPSLQYNRLGIGGESLGSIVVPNSGSDTNLNCQDMFHIGPDGSTSASAPHQTLSFSWE</sequence>
<dbReference type="OrthoDB" id="514967at2759"/>
<evidence type="ECO:0000313" key="13">
    <source>
        <dbReference type="Proteomes" id="UP000593562"/>
    </source>
</evidence>
<keyword evidence="3 9" id="KW-0863">Zinc-finger</keyword>
<evidence type="ECO:0000256" key="2">
    <source>
        <dbReference type="ARBA" id="ARBA00022723"/>
    </source>
</evidence>
<feature type="region of interest" description="Disordered" evidence="10">
    <location>
        <begin position="89"/>
        <end position="109"/>
    </location>
</feature>
<dbReference type="GO" id="GO:0003677">
    <property type="term" value="F:DNA binding"/>
    <property type="evidence" value="ECO:0007669"/>
    <property type="project" value="UniProtKB-KW"/>
</dbReference>
<dbReference type="PROSITE" id="PS51141">
    <property type="entry name" value="ZF_SBP"/>
    <property type="match status" value="1"/>
</dbReference>
<keyword evidence="8" id="KW-0539">Nucleus</keyword>
<dbReference type="PANTHER" id="PTHR31251">
    <property type="entry name" value="SQUAMOSA PROMOTER-BINDING-LIKE PROTEIN 4"/>
    <property type="match status" value="1"/>
</dbReference>
<evidence type="ECO:0000256" key="10">
    <source>
        <dbReference type="SAM" id="MobiDB-lite"/>
    </source>
</evidence>
<keyword evidence="2" id="KW-0479">Metal-binding</keyword>
<dbReference type="GO" id="GO:0005634">
    <property type="term" value="C:nucleus"/>
    <property type="evidence" value="ECO:0007669"/>
    <property type="project" value="UniProtKB-SubCell"/>
</dbReference>
<comment type="caution">
    <text evidence="12">The sequence shown here is derived from an EMBL/GenBank/DDBJ whole genome shotgun (WGS) entry which is preliminary data.</text>
</comment>
<gene>
    <name evidence="12" type="ORF">HS088_TW22G00323</name>
</gene>
<dbReference type="SUPFAM" id="SSF103612">
    <property type="entry name" value="SBT domain"/>
    <property type="match status" value="1"/>
</dbReference>